<feature type="domain" description="VOC" evidence="3">
    <location>
        <begin position="164"/>
        <end position="278"/>
    </location>
</feature>
<gene>
    <name evidence="4" type="ORF">NGB36_27875</name>
</gene>
<evidence type="ECO:0000313" key="4">
    <source>
        <dbReference type="EMBL" id="MCQ4084294.1"/>
    </source>
</evidence>
<dbReference type="RefSeq" id="WP_255923351.1">
    <property type="nucleotide sequence ID" value="NZ_JANFNG010000033.1"/>
</dbReference>
<comment type="caution">
    <text evidence="4">The sequence shown here is derived from an EMBL/GenBank/DDBJ whole genome shotgun (WGS) entry which is preliminary data.</text>
</comment>
<proteinExistence type="predicted"/>
<feature type="region of interest" description="Disordered" evidence="2">
    <location>
        <begin position="128"/>
        <end position="148"/>
    </location>
</feature>
<evidence type="ECO:0000256" key="1">
    <source>
        <dbReference type="ARBA" id="ARBA00022723"/>
    </source>
</evidence>
<evidence type="ECO:0000313" key="5">
    <source>
        <dbReference type="Proteomes" id="UP001057702"/>
    </source>
</evidence>
<dbReference type="InterPro" id="IPR004360">
    <property type="entry name" value="Glyas_Fos-R_dOase_dom"/>
</dbReference>
<feature type="compositionally biased region" description="Low complexity" evidence="2">
    <location>
        <begin position="128"/>
        <end position="140"/>
    </location>
</feature>
<keyword evidence="1" id="KW-0479">Metal-binding</keyword>
<dbReference type="InterPro" id="IPR029068">
    <property type="entry name" value="Glyas_Bleomycin-R_OHBP_Dase"/>
</dbReference>
<dbReference type="InterPro" id="IPR037523">
    <property type="entry name" value="VOC_core"/>
</dbReference>
<dbReference type="PANTHER" id="PTHR43048">
    <property type="entry name" value="METHYLMALONYL-COA EPIMERASE"/>
    <property type="match status" value="1"/>
</dbReference>
<dbReference type="PROSITE" id="PS51819">
    <property type="entry name" value="VOC"/>
    <property type="match status" value="2"/>
</dbReference>
<dbReference type="PANTHER" id="PTHR43048:SF3">
    <property type="entry name" value="METHYLMALONYL-COA EPIMERASE, MITOCHONDRIAL"/>
    <property type="match status" value="1"/>
</dbReference>
<accession>A0ABT1Q330</accession>
<sequence length="317" mass="35081">MDDIPRPAQSTHRTDLLGVHSLDNFSLAVPDLAQAQSFYRKFGLHVAEQGNGLGLYTEGHLHCWGTLSEGPGKKLRHLSFAVYPDDLPRFRRRLGQLGIERIDPPPGVDSDGLWFHDCDGLPVELKSAPKSSPDAKSQAAMATSPPGVRCAPLRDEAEEIRPRRLQHVLIFTRNLDRAIAFYGRVLGLRLSDQAGDVAFMHGVHGSDHHLLAFAVSNGPGFHHCSWDVASVDEVGLGAMQMADRGFPHGWGLGRHVLGSNYFHYVRDPWGSYSEYSAAMDYIPCGMDWTARQHKPENGFFLWGPQPPADFAVNREVG</sequence>
<feature type="domain" description="VOC" evidence="3">
    <location>
        <begin position="21"/>
        <end position="128"/>
    </location>
</feature>
<dbReference type="EMBL" id="JANFNG010000033">
    <property type="protein sequence ID" value="MCQ4084294.1"/>
    <property type="molecule type" value="Genomic_DNA"/>
</dbReference>
<dbReference type="Pfam" id="PF00903">
    <property type="entry name" value="Glyoxalase"/>
    <property type="match status" value="2"/>
</dbReference>
<dbReference type="InterPro" id="IPR051785">
    <property type="entry name" value="MMCE/EMCE_epimerase"/>
</dbReference>
<name>A0ABT1Q330_9ACTN</name>
<dbReference type="SUPFAM" id="SSF54593">
    <property type="entry name" value="Glyoxalase/Bleomycin resistance protein/Dihydroxybiphenyl dioxygenase"/>
    <property type="match status" value="1"/>
</dbReference>
<reference evidence="4" key="1">
    <citation type="submission" date="2022-06" db="EMBL/GenBank/DDBJ databases">
        <title>Draft genome sequence of Streptomyces sp. RB6PN25 isolated from peat swamp forest in Thailand.</title>
        <authorList>
            <person name="Duangmal K."/>
            <person name="Klaysubun C."/>
        </authorList>
    </citation>
    <scope>NUCLEOTIDE SEQUENCE</scope>
    <source>
        <strain evidence="4">RB6PN25</strain>
    </source>
</reference>
<evidence type="ECO:0000259" key="3">
    <source>
        <dbReference type="PROSITE" id="PS51819"/>
    </source>
</evidence>
<evidence type="ECO:0000256" key="2">
    <source>
        <dbReference type="SAM" id="MobiDB-lite"/>
    </source>
</evidence>
<protein>
    <submittedName>
        <fullName evidence="4">VOC family protein</fullName>
    </submittedName>
</protein>
<keyword evidence="5" id="KW-1185">Reference proteome</keyword>
<organism evidence="4 5">
    <name type="scientific">Streptomyces humicola</name>
    <dbReference type="NCBI Taxonomy" id="2953240"/>
    <lineage>
        <taxon>Bacteria</taxon>
        <taxon>Bacillati</taxon>
        <taxon>Actinomycetota</taxon>
        <taxon>Actinomycetes</taxon>
        <taxon>Kitasatosporales</taxon>
        <taxon>Streptomycetaceae</taxon>
        <taxon>Streptomyces</taxon>
    </lineage>
</organism>
<dbReference type="Gene3D" id="3.10.180.10">
    <property type="entry name" value="2,3-Dihydroxybiphenyl 1,2-Dioxygenase, domain 1"/>
    <property type="match status" value="2"/>
</dbReference>
<dbReference type="Proteomes" id="UP001057702">
    <property type="component" value="Unassembled WGS sequence"/>
</dbReference>